<dbReference type="InterPro" id="IPR017938">
    <property type="entry name" value="Riboflavin_synthase-like_b-brl"/>
</dbReference>
<feature type="transmembrane region" description="Helical" evidence="14">
    <location>
        <begin position="198"/>
        <end position="216"/>
    </location>
</feature>
<evidence type="ECO:0000256" key="5">
    <source>
        <dbReference type="ARBA" id="ARBA00022475"/>
    </source>
</evidence>
<evidence type="ECO:0000256" key="6">
    <source>
        <dbReference type="ARBA" id="ARBA00022692"/>
    </source>
</evidence>
<keyword evidence="12" id="KW-0325">Glycoprotein</keyword>
<proteinExistence type="inferred from homology"/>
<dbReference type="EMBL" id="KL198017">
    <property type="protein sequence ID" value="KDQ20918.1"/>
    <property type="molecule type" value="Genomic_DNA"/>
</dbReference>
<dbReference type="Proteomes" id="UP000027195">
    <property type="component" value="Unassembled WGS sequence"/>
</dbReference>
<evidence type="ECO:0000259" key="15">
    <source>
        <dbReference type="PROSITE" id="PS51384"/>
    </source>
</evidence>
<dbReference type="OrthoDB" id="17725at2759"/>
<dbReference type="Pfam" id="PF08030">
    <property type="entry name" value="NAD_binding_6"/>
    <property type="match status" value="1"/>
</dbReference>
<comment type="subcellular location">
    <subcellularLocation>
        <location evidence="1">Cell membrane</location>
        <topology evidence="1">Multi-pass membrane protein</topology>
    </subcellularLocation>
</comment>
<sequence length="577" mass="62860">MLSATRLAPSILTKLDPVNRMADSVQLEQVATIHLTSVSTSAGLTLALVFTSVVILCAIYSIPYTYFRAQHGGWKTGWQLSERPISTAPHPKDHAGYCNCLAPRRIPRLPPSIRSTAQVPLIGLTIPQFTFLLACAGLVLFASFYQSNVISDASRSGYVALSLTPFVVGLGSKIGGIGTILQVGYASVNWLHRWLGRLIFMLSTVHVIGYLVVFAREHTFLKEISEKSNQLAIMSYIGLTIVFFISMKPIRARFWHIFKVAHHAGVILFIGGLNFHLKATSPYLITLLILYGFNVIMRALTTQTTHVAFLTPLDGAKSTLISVPTIKSGWYPGQHVRIRVGRLGWDEAHPFTISSAGGMRGVQVIAKNAGDWTRKLHAISKDVVSEVKGHDQQKVPVSVAIEGPYGCANFLYAAYPSVLLVAGGSGVSYILGVAEGIAQDSARGRARTRELTLVWSVRNYAAAVDILPHFAHTIALAPAHLIFSIKIYITATKRTSNCTPFLCLPKEYAKYERYIELLPGRPEYNAILCDASDAAFRHCKVGGTGVGVCGPAGMVAALKREAWNVPGVDFHAETFSL</sequence>
<evidence type="ECO:0000256" key="10">
    <source>
        <dbReference type="ARBA" id="ARBA00023065"/>
    </source>
</evidence>
<feature type="transmembrane region" description="Helical" evidence="14">
    <location>
        <begin position="121"/>
        <end position="145"/>
    </location>
</feature>
<keyword evidence="9" id="KW-0560">Oxidoreductase</keyword>
<dbReference type="GO" id="GO:0006879">
    <property type="term" value="P:intracellular iron ion homeostasis"/>
    <property type="evidence" value="ECO:0007669"/>
    <property type="project" value="TreeGrafter"/>
</dbReference>
<evidence type="ECO:0000256" key="12">
    <source>
        <dbReference type="ARBA" id="ARBA00023180"/>
    </source>
</evidence>
<dbReference type="HOGENOM" id="CLU_017408_1_0_1"/>
<evidence type="ECO:0000256" key="2">
    <source>
        <dbReference type="ARBA" id="ARBA00006278"/>
    </source>
</evidence>
<dbReference type="PANTHER" id="PTHR32361">
    <property type="entry name" value="FERRIC/CUPRIC REDUCTASE TRANSMEMBRANE COMPONENT"/>
    <property type="match status" value="1"/>
</dbReference>
<evidence type="ECO:0000256" key="1">
    <source>
        <dbReference type="ARBA" id="ARBA00004651"/>
    </source>
</evidence>
<comment type="similarity">
    <text evidence="2">Belongs to the ferric reductase (FRE) family.</text>
</comment>
<dbReference type="Pfam" id="PF08022">
    <property type="entry name" value="FAD_binding_8"/>
    <property type="match status" value="1"/>
</dbReference>
<dbReference type="SUPFAM" id="SSF52343">
    <property type="entry name" value="Ferredoxin reductase-like, C-terminal NADP-linked domain"/>
    <property type="match status" value="1"/>
</dbReference>
<dbReference type="InterPro" id="IPR039261">
    <property type="entry name" value="FNR_nucleotide-bd"/>
</dbReference>
<evidence type="ECO:0000256" key="8">
    <source>
        <dbReference type="ARBA" id="ARBA00022989"/>
    </source>
</evidence>
<feature type="domain" description="FAD-binding FR-type" evidence="15">
    <location>
        <begin position="280"/>
        <end position="411"/>
    </location>
</feature>
<dbReference type="InterPro" id="IPR051410">
    <property type="entry name" value="Ferric/Cupric_Reductase"/>
</dbReference>
<keyword evidence="10" id="KW-0406">Ion transport</keyword>
<evidence type="ECO:0000256" key="14">
    <source>
        <dbReference type="SAM" id="Phobius"/>
    </source>
</evidence>
<reference evidence="17" key="1">
    <citation type="journal article" date="2014" name="Proc. Natl. Acad. Sci. U.S.A.">
        <title>Extensive sampling of basidiomycete genomes demonstrates inadequacy of the white-rot/brown-rot paradigm for wood decay fungi.</title>
        <authorList>
            <person name="Riley R."/>
            <person name="Salamov A.A."/>
            <person name="Brown D.W."/>
            <person name="Nagy L.G."/>
            <person name="Floudas D."/>
            <person name="Held B.W."/>
            <person name="Levasseur A."/>
            <person name="Lombard V."/>
            <person name="Morin E."/>
            <person name="Otillar R."/>
            <person name="Lindquist E.A."/>
            <person name="Sun H."/>
            <person name="LaButti K.M."/>
            <person name="Schmutz J."/>
            <person name="Jabbour D."/>
            <person name="Luo H."/>
            <person name="Baker S.E."/>
            <person name="Pisabarro A.G."/>
            <person name="Walton J.D."/>
            <person name="Blanchette R.A."/>
            <person name="Henrissat B."/>
            <person name="Martin F."/>
            <person name="Cullen D."/>
            <person name="Hibbett D.S."/>
            <person name="Grigoriev I.V."/>
        </authorList>
    </citation>
    <scope>NUCLEOTIDE SEQUENCE [LARGE SCALE GENOMIC DNA]</scope>
    <source>
        <strain evidence="17">FD-172 SS1</strain>
    </source>
</reference>
<dbReference type="PANTHER" id="PTHR32361:SF9">
    <property type="entry name" value="FERRIC REDUCTASE TRANSMEMBRANE COMPONENT 3-RELATED"/>
    <property type="match status" value="1"/>
</dbReference>
<dbReference type="GO" id="GO:0006826">
    <property type="term" value="P:iron ion transport"/>
    <property type="evidence" value="ECO:0007669"/>
    <property type="project" value="TreeGrafter"/>
</dbReference>
<dbReference type="Gene3D" id="3.40.50.80">
    <property type="entry name" value="Nucleotide-binding domain of ferredoxin-NADP reductase (FNR) module"/>
    <property type="match status" value="1"/>
</dbReference>
<feature type="transmembrane region" description="Helical" evidence="14">
    <location>
        <begin position="228"/>
        <end position="245"/>
    </location>
</feature>
<evidence type="ECO:0000256" key="11">
    <source>
        <dbReference type="ARBA" id="ARBA00023136"/>
    </source>
</evidence>
<organism evidence="16 17">
    <name type="scientific">Botryobasidium botryosum (strain FD-172 SS1)</name>
    <dbReference type="NCBI Taxonomy" id="930990"/>
    <lineage>
        <taxon>Eukaryota</taxon>
        <taxon>Fungi</taxon>
        <taxon>Dikarya</taxon>
        <taxon>Basidiomycota</taxon>
        <taxon>Agaricomycotina</taxon>
        <taxon>Agaricomycetes</taxon>
        <taxon>Cantharellales</taxon>
        <taxon>Botryobasidiaceae</taxon>
        <taxon>Botryobasidium</taxon>
    </lineage>
</organism>
<name>A0A067MYV2_BOTB1</name>
<dbReference type="CDD" id="cd06186">
    <property type="entry name" value="NOX_Duox_like_FAD_NADP"/>
    <property type="match status" value="1"/>
</dbReference>
<protein>
    <recommendedName>
        <fullName evidence="3">ferric-chelate reductase (NADPH)</fullName>
        <ecNumber evidence="3">1.16.1.9</ecNumber>
    </recommendedName>
</protein>
<keyword evidence="7" id="KW-0249">Electron transport</keyword>
<comment type="catalytic activity">
    <reaction evidence="13">
        <text>2 a Fe(II)-siderophore + NADP(+) + H(+) = 2 a Fe(III)-siderophore + NADPH</text>
        <dbReference type="Rhea" id="RHEA:28795"/>
        <dbReference type="Rhea" id="RHEA-COMP:11342"/>
        <dbReference type="Rhea" id="RHEA-COMP:11344"/>
        <dbReference type="ChEBI" id="CHEBI:15378"/>
        <dbReference type="ChEBI" id="CHEBI:29033"/>
        <dbReference type="ChEBI" id="CHEBI:29034"/>
        <dbReference type="ChEBI" id="CHEBI:57783"/>
        <dbReference type="ChEBI" id="CHEBI:58349"/>
        <dbReference type="EC" id="1.16.1.9"/>
    </reaction>
</comment>
<evidence type="ECO:0000256" key="9">
    <source>
        <dbReference type="ARBA" id="ARBA00023002"/>
    </source>
</evidence>
<keyword evidence="17" id="KW-1185">Reference proteome</keyword>
<dbReference type="InterPro" id="IPR013121">
    <property type="entry name" value="Fe_red_NAD-bd_6"/>
</dbReference>
<dbReference type="InParanoid" id="A0A067MYV2"/>
<evidence type="ECO:0000313" key="16">
    <source>
        <dbReference type="EMBL" id="KDQ20918.1"/>
    </source>
</evidence>
<dbReference type="GO" id="GO:0052851">
    <property type="term" value="F:ferric-chelate reductase (NADPH) activity"/>
    <property type="evidence" value="ECO:0007669"/>
    <property type="project" value="UniProtKB-EC"/>
</dbReference>
<dbReference type="InterPro" id="IPR013112">
    <property type="entry name" value="FAD-bd_8"/>
</dbReference>
<evidence type="ECO:0000256" key="7">
    <source>
        <dbReference type="ARBA" id="ARBA00022982"/>
    </source>
</evidence>
<keyword evidence="11 14" id="KW-0472">Membrane</keyword>
<keyword evidence="4" id="KW-0813">Transport</keyword>
<evidence type="ECO:0000256" key="4">
    <source>
        <dbReference type="ARBA" id="ARBA00022448"/>
    </source>
</evidence>
<evidence type="ECO:0000313" key="17">
    <source>
        <dbReference type="Proteomes" id="UP000027195"/>
    </source>
</evidence>
<accession>A0A067MYV2</accession>
<dbReference type="SFLD" id="SFLDS00052">
    <property type="entry name" value="Ferric_Reductase_Domain"/>
    <property type="match status" value="1"/>
</dbReference>
<dbReference type="GO" id="GO:0015677">
    <property type="term" value="P:copper ion import"/>
    <property type="evidence" value="ECO:0007669"/>
    <property type="project" value="TreeGrafter"/>
</dbReference>
<feature type="transmembrane region" description="Helical" evidence="14">
    <location>
        <begin position="165"/>
        <end position="186"/>
    </location>
</feature>
<dbReference type="InterPro" id="IPR017927">
    <property type="entry name" value="FAD-bd_FR_type"/>
</dbReference>
<gene>
    <name evidence="16" type="ORF">BOTBODRAFT_26929</name>
</gene>
<dbReference type="GO" id="GO:0005886">
    <property type="term" value="C:plasma membrane"/>
    <property type="evidence" value="ECO:0007669"/>
    <property type="project" value="UniProtKB-SubCell"/>
</dbReference>
<feature type="transmembrane region" description="Helical" evidence="14">
    <location>
        <begin position="257"/>
        <end position="277"/>
    </location>
</feature>
<feature type="transmembrane region" description="Helical" evidence="14">
    <location>
        <begin position="283"/>
        <end position="300"/>
    </location>
</feature>
<dbReference type="PROSITE" id="PS51384">
    <property type="entry name" value="FAD_FR"/>
    <property type="match status" value="1"/>
</dbReference>
<dbReference type="SUPFAM" id="SSF63380">
    <property type="entry name" value="Riboflavin synthase domain-like"/>
    <property type="match status" value="1"/>
</dbReference>
<keyword evidence="5" id="KW-1003">Cell membrane</keyword>
<keyword evidence="6 14" id="KW-0812">Transmembrane</keyword>
<feature type="transmembrane region" description="Helical" evidence="14">
    <location>
        <begin position="44"/>
        <end position="67"/>
    </location>
</feature>
<dbReference type="STRING" id="930990.A0A067MYV2"/>
<keyword evidence="8 14" id="KW-1133">Transmembrane helix</keyword>
<evidence type="ECO:0000256" key="13">
    <source>
        <dbReference type="ARBA" id="ARBA00048483"/>
    </source>
</evidence>
<dbReference type="AlphaFoldDB" id="A0A067MYV2"/>
<dbReference type="SFLD" id="SFLDG01168">
    <property type="entry name" value="Ferric_reductase_subgroup_(FRE"/>
    <property type="match status" value="1"/>
</dbReference>
<dbReference type="Pfam" id="PF01794">
    <property type="entry name" value="Ferric_reduct"/>
    <property type="match status" value="1"/>
</dbReference>
<dbReference type="EC" id="1.16.1.9" evidence="3"/>
<evidence type="ECO:0000256" key="3">
    <source>
        <dbReference type="ARBA" id="ARBA00012668"/>
    </source>
</evidence>
<dbReference type="InterPro" id="IPR013130">
    <property type="entry name" value="Fe3_Rdtase_TM_dom"/>
</dbReference>